<keyword evidence="8" id="KW-0472">Membrane</keyword>
<dbReference type="InterPro" id="IPR003593">
    <property type="entry name" value="AAA+_ATPase"/>
</dbReference>
<evidence type="ECO:0000256" key="7">
    <source>
        <dbReference type="ARBA" id="ARBA00022967"/>
    </source>
</evidence>
<protein>
    <submittedName>
        <fullName evidence="10">Energy-coupling factor ABC transporter ATP-binding protein</fullName>
    </submittedName>
</protein>
<dbReference type="GO" id="GO:0000041">
    <property type="term" value="P:transition metal ion transport"/>
    <property type="evidence" value="ECO:0007669"/>
    <property type="project" value="UniProtKB-ARBA"/>
</dbReference>
<sequence length="604" mass="65358">MTMVDVATPATVSQSVSRVVVDLQSISYTYEGEGQPVLNDISFQVDDGEFVLILGPSGCGKSTLLQLFNGTIPHTLKGALAGEASICGHALTTTKVATFATDVGMVFQDPDAQIICTRVRDEVCFGLENLCRPAAEIMEQQVEALRLVGLDGFGDRSVFDLSGGQKQRVSIAAVLAVRPRLLVLDEPTANLDPAGMADVFVLLHALHKAGTTIVMVEHRVDELADRVSRVIMMDRGRMTFDGPPREAFSQPRAARSEEGDVVPVSAWFPQAAEFALALGTACGVPIQAKDMPLNVAEAVTLGERFIGVAAVMPSVPAASMSSPETTPLLRVQHLSFGYDRVEPILDDVNFDLGRGRLVAICGRNGSGKTTLARLVMGINDAPRKTIFLNGKDLSALGPKEISAEVGYVFQNPDHQFVTDRVWDEVAYGLTVRGYADDAIRMRVDEVLGIVDLARYAERSPFSLSLGERRRLSVATMLVLEPRLLILDEPTIGQDHERAQLLMGLMVRLRERYNTTVLMITHDVRLVAEWADRVLVLSRGRLLFDGTPENMFADEALLAAGGLLTPPVFDISRRIAAALPAGPVRPTLSVPALVDAIVKSRKVAA</sequence>
<dbReference type="SUPFAM" id="SSF52540">
    <property type="entry name" value="P-loop containing nucleoside triphosphate hydrolases"/>
    <property type="match status" value="2"/>
</dbReference>
<evidence type="ECO:0000256" key="4">
    <source>
        <dbReference type="ARBA" id="ARBA00022475"/>
    </source>
</evidence>
<evidence type="ECO:0000256" key="1">
    <source>
        <dbReference type="ARBA" id="ARBA00004236"/>
    </source>
</evidence>
<dbReference type="GO" id="GO:0043190">
    <property type="term" value="C:ATP-binding cassette (ABC) transporter complex"/>
    <property type="evidence" value="ECO:0007669"/>
    <property type="project" value="TreeGrafter"/>
</dbReference>
<gene>
    <name evidence="10" type="ORF">M8523_21595</name>
</gene>
<dbReference type="CDD" id="cd03225">
    <property type="entry name" value="ABC_cobalt_CbiO_domain1"/>
    <property type="match status" value="2"/>
</dbReference>
<comment type="caution">
    <text evidence="10">The sequence shown here is derived from an EMBL/GenBank/DDBJ whole genome shotgun (WGS) entry which is preliminary data.</text>
</comment>
<dbReference type="RefSeq" id="WP_282586987.1">
    <property type="nucleotide sequence ID" value="NZ_JAMOIM010000016.1"/>
</dbReference>
<evidence type="ECO:0000256" key="8">
    <source>
        <dbReference type="ARBA" id="ARBA00023136"/>
    </source>
</evidence>
<accession>A0AA41Z0B8</accession>
<dbReference type="InterPro" id="IPR003439">
    <property type="entry name" value="ABC_transporter-like_ATP-bd"/>
</dbReference>
<comment type="similarity">
    <text evidence="2">Belongs to the ABC transporter superfamily.</text>
</comment>
<dbReference type="InterPro" id="IPR017871">
    <property type="entry name" value="ABC_transporter-like_CS"/>
</dbReference>
<organism evidence="10 11">
    <name type="scientific">Lichenifustis flavocetrariae</name>
    <dbReference type="NCBI Taxonomy" id="2949735"/>
    <lineage>
        <taxon>Bacteria</taxon>
        <taxon>Pseudomonadati</taxon>
        <taxon>Pseudomonadota</taxon>
        <taxon>Alphaproteobacteria</taxon>
        <taxon>Hyphomicrobiales</taxon>
        <taxon>Lichenihabitantaceae</taxon>
        <taxon>Lichenifustis</taxon>
    </lineage>
</organism>
<dbReference type="Pfam" id="PF00005">
    <property type="entry name" value="ABC_tran"/>
    <property type="match status" value="2"/>
</dbReference>
<evidence type="ECO:0000256" key="3">
    <source>
        <dbReference type="ARBA" id="ARBA00022448"/>
    </source>
</evidence>
<evidence type="ECO:0000259" key="9">
    <source>
        <dbReference type="PROSITE" id="PS50893"/>
    </source>
</evidence>
<dbReference type="GO" id="GO:0016887">
    <property type="term" value="F:ATP hydrolysis activity"/>
    <property type="evidence" value="ECO:0007669"/>
    <property type="project" value="InterPro"/>
</dbReference>
<dbReference type="AlphaFoldDB" id="A0AA41Z0B8"/>
<dbReference type="Proteomes" id="UP001165667">
    <property type="component" value="Unassembled WGS sequence"/>
</dbReference>
<dbReference type="InterPro" id="IPR050095">
    <property type="entry name" value="ECF_ABC_transporter_ATP-bd"/>
</dbReference>
<evidence type="ECO:0000256" key="2">
    <source>
        <dbReference type="ARBA" id="ARBA00005417"/>
    </source>
</evidence>
<keyword evidence="7" id="KW-1278">Translocase</keyword>
<evidence type="ECO:0000313" key="11">
    <source>
        <dbReference type="Proteomes" id="UP001165667"/>
    </source>
</evidence>
<keyword evidence="6 10" id="KW-0067">ATP-binding</keyword>
<name>A0AA41Z0B8_9HYPH</name>
<evidence type="ECO:0000256" key="5">
    <source>
        <dbReference type="ARBA" id="ARBA00022741"/>
    </source>
</evidence>
<feature type="domain" description="ABC transporter" evidence="9">
    <location>
        <begin position="21"/>
        <end position="260"/>
    </location>
</feature>
<comment type="subcellular location">
    <subcellularLocation>
        <location evidence="1">Cell membrane</location>
    </subcellularLocation>
</comment>
<proteinExistence type="inferred from homology"/>
<dbReference type="GO" id="GO:0042626">
    <property type="term" value="F:ATPase-coupled transmembrane transporter activity"/>
    <property type="evidence" value="ECO:0007669"/>
    <property type="project" value="TreeGrafter"/>
</dbReference>
<dbReference type="NCBIfam" id="NF010167">
    <property type="entry name" value="PRK13648.1"/>
    <property type="match status" value="2"/>
</dbReference>
<dbReference type="InterPro" id="IPR015856">
    <property type="entry name" value="ABC_transpr_CbiO/EcfA_su"/>
</dbReference>
<keyword evidence="4" id="KW-1003">Cell membrane</keyword>
<dbReference type="GO" id="GO:0005524">
    <property type="term" value="F:ATP binding"/>
    <property type="evidence" value="ECO:0007669"/>
    <property type="project" value="UniProtKB-KW"/>
</dbReference>
<keyword evidence="5" id="KW-0547">Nucleotide-binding</keyword>
<dbReference type="FunFam" id="3.40.50.300:FF:000224">
    <property type="entry name" value="Energy-coupling factor transporter ATP-binding protein EcfA"/>
    <property type="match status" value="2"/>
</dbReference>
<dbReference type="SMART" id="SM00382">
    <property type="entry name" value="AAA"/>
    <property type="match status" value="2"/>
</dbReference>
<dbReference type="PROSITE" id="PS50893">
    <property type="entry name" value="ABC_TRANSPORTER_2"/>
    <property type="match status" value="2"/>
</dbReference>
<dbReference type="PROSITE" id="PS00211">
    <property type="entry name" value="ABC_TRANSPORTER_1"/>
    <property type="match status" value="2"/>
</dbReference>
<dbReference type="Gene3D" id="3.40.50.300">
    <property type="entry name" value="P-loop containing nucleotide triphosphate hydrolases"/>
    <property type="match status" value="2"/>
</dbReference>
<feature type="domain" description="ABC transporter" evidence="9">
    <location>
        <begin position="329"/>
        <end position="563"/>
    </location>
</feature>
<evidence type="ECO:0000313" key="10">
    <source>
        <dbReference type="EMBL" id="MCW6510616.1"/>
    </source>
</evidence>
<reference evidence="10" key="1">
    <citation type="submission" date="2022-05" db="EMBL/GenBank/DDBJ databases">
        <authorList>
            <person name="Pankratov T."/>
        </authorList>
    </citation>
    <scope>NUCLEOTIDE SEQUENCE</scope>
    <source>
        <strain evidence="10">BP6-180914</strain>
    </source>
</reference>
<keyword evidence="3" id="KW-0813">Transport</keyword>
<dbReference type="InterPro" id="IPR027417">
    <property type="entry name" value="P-loop_NTPase"/>
</dbReference>
<dbReference type="EMBL" id="JAMOIM010000016">
    <property type="protein sequence ID" value="MCW6510616.1"/>
    <property type="molecule type" value="Genomic_DNA"/>
</dbReference>
<evidence type="ECO:0000256" key="6">
    <source>
        <dbReference type="ARBA" id="ARBA00022840"/>
    </source>
</evidence>
<keyword evidence="11" id="KW-1185">Reference proteome</keyword>
<dbReference type="PANTHER" id="PTHR43553">
    <property type="entry name" value="HEAVY METAL TRANSPORTER"/>
    <property type="match status" value="1"/>
</dbReference>